<keyword evidence="2" id="KW-0805">Transcription regulation</keyword>
<dbReference type="Pfam" id="PF16987">
    <property type="entry name" value="KIX_2"/>
    <property type="match status" value="1"/>
</dbReference>
<dbReference type="InterPro" id="IPR036529">
    <property type="entry name" value="KIX_dom_sf"/>
</dbReference>
<dbReference type="InterPro" id="IPR048386">
    <property type="entry name" value="Med15_C"/>
</dbReference>
<keyword evidence="4" id="KW-0539">Nucleus</keyword>
<comment type="caution">
    <text evidence="8">The sequence shown here is derived from an EMBL/GenBank/DDBJ whole genome shotgun (WGS) entry which is preliminary data.</text>
</comment>
<dbReference type="GO" id="GO:0005634">
    <property type="term" value="C:nucleus"/>
    <property type="evidence" value="ECO:0007669"/>
    <property type="project" value="UniProtKB-SubCell"/>
</dbReference>
<dbReference type="EMBL" id="JADCNM010000005">
    <property type="protein sequence ID" value="KAG0482253.1"/>
    <property type="molecule type" value="Genomic_DNA"/>
</dbReference>
<proteinExistence type="predicted"/>
<evidence type="ECO:0000259" key="7">
    <source>
        <dbReference type="Pfam" id="PF21539"/>
    </source>
</evidence>
<feature type="region of interest" description="Disordered" evidence="5">
    <location>
        <begin position="606"/>
        <end position="630"/>
    </location>
</feature>
<evidence type="ECO:0000256" key="4">
    <source>
        <dbReference type="ARBA" id="ARBA00023242"/>
    </source>
</evidence>
<comment type="subcellular location">
    <subcellularLocation>
        <location evidence="1">Nucleus</location>
    </subcellularLocation>
</comment>
<evidence type="ECO:0000259" key="6">
    <source>
        <dbReference type="Pfam" id="PF16987"/>
    </source>
</evidence>
<sequence>MDSTPFVPVKSAASILEAASDDCSRKFSPDARQRIVDNLMEIFKNMPVAIPERMIELQKLAVELEEKIYCAAISKHEYLLKISSKMIILEANIHPAAPINPRADNQQSSATDAMLPQVDNQVQLLPSNPVKEKALPQNIPYNTSSMENSGGILSFKEMPSCAYLNGLCKTRVEQGSFPSLQQQTQNRECDKAHVHPQLVKQKRPNSVMQPSKQQQSSCQHVQSVVIPPKAQPSTNQQTSSSQQQSDATYEKSNLQMQQIQQLMGKQVSVPNVSCVQPHLPEQKESVLDAQQQQQQRVPIKHKILLGKQQPQRLQGQKKLYLHPQQQFVLKNSMQDQLKRQQMHKLPTSLLNASNVPPDQQLIRLLEQSKSIAPSEEALLESSMKYFQQQQQQLNQSLQLRGSETPFQLGQLQQSSTLQENPDYKKKHMQQSLQYSDSMLRVQSSIGKPKKFIQSHQRGSEAPPTLMEATDQTGNIGVNWQELYQKVQSVDACLPELQQFHQMITRELQQLDATMQTAKYAFLNMIKKTLDRQIDFFHKSKNNISVAPRDKLPEYEKSMFQMAASHREPSQQLVQEQSQQPCGHAHAIPQKLPSQTLLMQQHGNHGKEMRKFPSSINSKQSGSAVTLGSFSSPQQNSISDMQKYCLGHFQNSHLNTQHTHFRNLPDGSKEALLPSFSSLEDFNVQQQQHMKQEMWKDLLQNQQNECQLQNAQIQQNLLHPQQMQQLQAAKLPVYAEPKISLHSSSQVDRLALLSCHRIPTTPMQCKSSPSALLPPSTPVAKSTVPGNSEKHVALVKLPPDTGVTELQTAKAPTKAQSLAFAVPGTSGSPLLAQFTGLDDKICNLQATIQRLADGQRLKQFVESGNHPLLDEIREVSQSLCDTVVSMSDEDSDNSDTTASASAGVKGTIVKCSYSGVSLSPGLRAHFASLNMSPIEPLKLLIPANYPESSPLVLDNLQDQTRTHGEEVEDLTVEAKSRFCRSLKDVSRLMSLGEMVRLWDSCTREVIVEYARQRGGGTFSSTYCNWQKCVDF</sequence>
<dbReference type="PANTHER" id="PTHR33137">
    <property type="entry name" value="MEDIATOR OF RNA POLYMERASE II TRANSCRIPTION SUBUNIT 15A-RELATED"/>
    <property type="match status" value="1"/>
</dbReference>
<reference evidence="8 9" key="1">
    <citation type="journal article" date="2020" name="Nat. Food">
        <title>A phased Vanilla planifolia genome enables genetic improvement of flavour and production.</title>
        <authorList>
            <person name="Hasing T."/>
            <person name="Tang H."/>
            <person name="Brym M."/>
            <person name="Khazi F."/>
            <person name="Huang T."/>
            <person name="Chambers A.H."/>
        </authorList>
    </citation>
    <scope>NUCLEOTIDE SEQUENCE [LARGE SCALE GENOMIC DNA]</scope>
    <source>
        <tissue evidence="8">Leaf</tissue>
    </source>
</reference>
<evidence type="ECO:0000256" key="1">
    <source>
        <dbReference type="ARBA" id="ARBA00004123"/>
    </source>
</evidence>
<feature type="domain" description="Mediator complex subunit 15 KIX" evidence="6">
    <location>
        <begin position="22"/>
        <end position="92"/>
    </location>
</feature>
<dbReference type="AlphaFoldDB" id="A0A835R9E0"/>
<evidence type="ECO:0000256" key="2">
    <source>
        <dbReference type="ARBA" id="ARBA00023015"/>
    </source>
</evidence>
<dbReference type="Gene3D" id="1.10.246.20">
    <property type="entry name" value="Coactivator CBP, KIX domain"/>
    <property type="match status" value="1"/>
</dbReference>
<evidence type="ECO:0000313" key="8">
    <source>
        <dbReference type="EMBL" id="KAG0482253.1"/>
    </source>
</evidence>
<dbReference type="GO" id="GO:0003713">
    <property type="term" value="F:transcription coactivator activity"/>
    <property type="evidence" value="ECO:0007669"/>
    <property type="project" value="InterPro"/>
</dbReference>
<dbReference type="InterPro" id="IPR036546">
    <property type="entry name" value="MED15_KIX"/>
</dbReference>
<feature type="domain" description="ARC105/Med15 mediator subunit C-terminal" evidence="7">
    <location>
        <begin position="924"/>
        <end position="1002"/>
    </location>
</feature>
<evidence type="ECO:0008006" key="10">
    <source>
        <dbReference type="Google" id="ProtNLM"/>
    </source>
</evidence>
<evidence type="ECO:0000256" key="3">
    <source>
        <dbReference type="ARBA" id="ARBA00023163"/>
    </source>
</evidence>
<dbReference type="OrthoDB" id="1643751at2759"/>
<dbReference type="Proteomes" id="UP000639772">
    <property type="component" value="Unassembled WGS sequence"/>
</dbReference>
<feature type="compositionally biased region" description="Polar residues" evidence="5">
    <location>
        <begin position="613"/>
        <end position="630"/>
    </location>
</feature>
<dbReference type="InterPro" id="IPR044661">
    <property type="entry name" value="MED15a/b/c-like"/>
</dbReference>
<feature type="compositionally biased region" description="Low complexity" evidence="5">
    <location>
        <begin position="213"/>
        <end position="225"/>
    </location>
</feature>
<keyword evidence="3" id="KW-0804">Transcription</keyword>
<protein>
    <recommendedName>
        <fullName evidence="10">Mediator complex subunit 15 KIX domain-containing protein</fullName>
    </recommendedName>
</protein>
<organism evidence="8 9">
    <name type="scientific">Vanilla planifolia</name>
    <name type="common">Vanilla</name>
    <dbReference type="NCBI Taxonomy" id="51239"/>
    <lineage>
        <taxon>Eukaryota</taxon>
        <taxon>Viridiplantae</taxon>
        <taxon>Streptophyta</taxon>
        <taxon>Embryophyta</taxon>
        <taxon>Tracheophyta</taxon>
        <taxon>Spermatophyta</taxon>
        <taxon>Magnoliopsida</taxon>
        <taxon>Liliopsida</taxon>
        <taxon>Asparagales</taxon>
        <taxon>Orchidaceae</taxon>
        <taxon>Vanilloideae</taxon>
        <taxon>Vanilleae</taxon>
        <taxon>Vanilla</taxon>
    </lineage>
</organism>
<feature type="region of interest" description="Disordered" evidence="5">
    <location>
        <begin position="763"/>
        <end position="784"/>
    </location>
</feature>
<feature type="compositionally biased region" description="Low complexity" evidence="5">
    <location>
        <begin position="233"/>
        <end position="245"/>
    </location>
</feature>
<evidence type="ECO:0000313" key="9">
    <source>
        <dbReference type="Proteomes" id="UP000639772"/>
    </source>
</evidence>
<evidence type="ECO:0000256" key="5">
    <source>
        <dbReference type="SAM" id="MobiDB-lite"/>
    </source>
</evidence>
<dbReference type="GO" id="GO:0031490">
    <property type="term" value="F:chromatin DNA binding"/>
    <property type="evidence" value="ECO:0007669"/>
    <property type="project" value="InterPro"/>
</dbReference>
<name>A0A835R9E0_VANPL</name>
<gene>
    <name evidence="8" type="ORF">HPP92_010337</name>
</gene>
<accession>A0A835R9E0</accession>
<dbReference type="PANTHER" id="PTHR33137:SF4">
    <property type="entry name" value="MEDIATOR OF RNA POLYMERASE II TRANSCRIPTION SUBUNIT 15A-RELATED"/>
    <property type="match status" value="1"/>
</dbReference>
<dbReference type="Pfam" id="PF21539">
    <property type="entry name" value="Med15_C"/>
    <property type="match status" value="1"/>
</dbReference>
<feature type="region of interest" description="Disordered" evidence="5">
    <location>
        <begin position="197"/>
        <end position="251"/>
    </location>
</feature>